<dbReference type="Pfam" id="PF07969">
    <property type="entry name" value="Amidohydro_3"/>
    <property type="match status" value="1"/>
</dbReference>
<organism evidence="2">
    <name type="scientific">marine sediment metagenome</name>
    <dbReference type="NCBI Taxonomy" id="412755"/>
    <lineage>
        <taxon>unclassified sequences</taxon>
        <taxon>metagenomes</taxon>
        <taxon>ecological metagenomes</taxon>
    </lineage>
</organism>
<dbReference type="InterPro" id="IPR032466">
    <property type="entry name" value="Metal_Hydrolase"/>
</dbReference>
<dbReference type="Gene3D" id="3.20.20.140">
    <property type="entry name" value="Metal-dependent hydrolases"/>
    <property type="match status" value="1"/>
</dbReference>
<name>X1C0G3_9ZZZZ</name>
<reference evidence="2" key="1">
    <citation type="journal article" date="2014" name="Front. Microbiol.">
        <title>High frequency of phylogenetically diverse reductive dehalogenase-homologous genes in deep subseafloor sedimentary metagenomes.</title>
        <authorList>
            <person name="Kawai M."/>
            <person name="Futagami T."/>
            <person name="Toyoda A."/>
            <person name="Takaki Y."/>
            <person name="Nishi S."/>
            <person name="Hori S."/>
            <person name="Arai W."/>
            <person name="Tsubouchi T."/>
            <person name="Morono Y."/>
            <person name="Uchiyama I."/>
            <person name="Ito T."/>
            <person name="Fujiyama A."/>
            <person name="Inagaki F."/>
            <person name="Takami H."/>
        </authorList>
    </citation>
    <scope>NUCLEOTIDE SEQUENCE</scope>
    <source>
        <strain evidence="2">Expedition CK06-06</strain>
    </source>
</reference>
<dbReference type="InterPro" id="IPR011059">
    <property type="entry name" value="Metal-dep_hydrolase_composite"/>
</dbReference>
<dbReference type="GO" id="GO:0016810">
    <property type="term" value="F:hydrolase activity, acting on carbon-nitrogen (but not peptide) bonds"/>
    <property type="evidence" value="ECO:0007669"/>
    <property type="project" value="InterPro"/>
</dbReference>
<sequence length="124" mass="13817">MQPAIPISPLEPISFLEETIGDRVFASSPYRKIVDAGIHLSGGSDGPVTHPNPIDGIYGACNHPFDSDQSLTIQEALKMYTYEVAWMSFEEKRRGSLEKDKLADMVILNENPLVKDPKDLMQLK</sequence>
<dbReference type="SUPFAM" id="SSF51556">
    <property type="entry name" value="Metallo-dependent hydrolases"/>
    <property type="match status" value="1"/>
</dbReference>
<proteinExistence type="predicted"/>
<gene>
    <name evidence="2" type="ORF">S01H4_45745</name>
</gene>
<evidence type="ECO:0000313" key="2">
    <source>
        <dbReference type="EMBL" id="GAH01581.1"/>
    </source>
</evidence>
<evidence type="ECO:0000259" key="1">
    <source>
        <dbReference type="Pfam" id="PF07969"/>
    </source>
</evidence>
<protein>
    <recommendedName>
        <fullName evidence="1">Amidohydrolase 3 domain-containing protein</fullName>
    </recommendedName>
</protein>
<comment type="caution">
    <text evidence="2">The sequence shown here is derived from an EMBL/GenBank/DDBJ whole genome shotgun (WGS) entry which is preliminary data.</text>
</comment>
<dbReference type="PANTHER" id="PTHR22642:SF2">
    <property type="entry name" value="PROTEIN LONG AFTER FAR-RED 3"/>
    <property type="match status" value="1"/>
</dbReference>
<feature type="domain" description="Amidohydrolase 3" evidence="1">
    <location>
        <begin position="20"/>
        <end position="120"/>
    </location>
</feature>
<feature type="non-terminal residue" evidence="2">
    <location>
        <position position="124"/>
    </location>
</feature>
<dbReference type="PANTHER" id="PTHR22642">
    <property type="entry name" value="IMIDAZOLONEPROPIONASE"/>
    <property type="match status" value="1"/>
</dbReference>
<dbReference type="InterPro" id="IPR013108">
    <property type="entry name" value="Amidohydro_3"/>
</dbReference>
<dbReference type="Gene3D" id="2.30.40.10">
    <property type="entry name" value="Urease, subunit C, domain 1"/>
    <property type="match status" value="1"/>
</dbReference>
<dbReference type="AlphaFoldDB" id="X1C0G3"/>
<accession>X1C0G3</accession>
<dbReference type="EMBL" id="BART01025495">
    <property type="protein sequence ID" value="GAH01581.1"/>
    <property type="molecule type" value="Genomic_DNA"/>
</dbReference>